<dbReference type="AlphaFoldDB" id="L0DRW3"/>
<dbReference type="InterPro" id="IPR027417">
    <property type="entry name" value="P-loop_NTPase"/>
</dbReference>
<dbReference type="STRING" id="1255043.TVNIR_0020"/>
<gene>
    <name evidence="2" type="ordered locus">TVNIR_0020</name>
</gene>
<evidence type="ECO:0000313" key="2">
    <source>
        <dbReference type="EMBL" id="AGA31735.1"/>
    </source>
</evidence>
<protein>
    <submittedName>
        <fullName evidence="2">ISPsy4, transposition helper protein</fullName>
    </submittedName>
</protein>
<dbReference type="eggNOG" id="COG1484">
    <property type="taxonomic scope" value="Bacteria"/>
</dbReference>
<evidence type="ECO:0000313" key="3">
    <source>
        <dbReference type="Proteomes" id="UP000010809"/>
    </source>
</evidence>
<sequence length="44" mass="4922">MPPWHDAIGDPTLADAILDRLVQNAYRITLKGESMRKRRAATTA</sequence>
<evidence type="ECO:0000259" key="1">
    <source>
        <dbReference type="Pfam" id="PF01695"/>
    </source>
</evidence>
<organism evidence="2 3">
    <name type="scientific">Thioalkalivibrio nitratireducens (strain DSM 14787 / UNIQEM 213 / ALEN2)</name>
    <dbReference type="NCBI Taxonomy" id="1255043"/>
    <lineage>
        <taxon>Bacteria</taxon>
        <taxon>Pseudomonadati</taxon>
        <taxon>Pseudomonadota</taxon>
        <taxon>Gammaproteobacteria</taxon>
        <taxon>Chromatiales</taxon>
        <taxon>Ectothiorhodospiraceae</taxon>
        <taxon>Thioalkalivibrio</taxon>
    </lineage>
</organism>
<dbReference type="GO" id="GO:0005524">
    <property type="term" value="F:ATP binding"/>
    <property type="evidence" value="ECO:0007669"/>
    <property type="project" value="InterPro"/>
</dbReference>
<dbReference type="Pfam" id="PF01695">
    <property type="entry name" value="IstB_IS21"/>
    <property type="match status" value="1"/>
</dbReference>
<feature type="domain" description="IstB-like ATP-binding" evidence="1">
    <location>
        <begin position="4"/>
        <end position="40"/>
    </location>
</feature>
<name>L0DRW3_THIND</name>
<dbReference type="InterPro" id="IPR002611">
    <property type="entry name" value="IstB_ATP-bd"/>
</dbReference>
<dbReference type="Proteomes" id="UP000010809">
    <property type="component" value="Chromosome"/>
</dbReference>
<accession>L0DRW3</accession>
<dbReference type="KEGG" id="tni:TVNIR_0020"/>
<dbReference type="EMBL" id="CP003989">
    <property type="protein sequence ID" value="AGA31735.1"/>
    <property type="molecule type" value="Genomic_DNA"/>
</dbReference>
<keyword evidence="3" id="KW-1185">Reference proteome</keyword>
<dbReference type="HOGENOM" id="CLU_215903_0_0_6"/>
<dbReference type="Gene3D" id="3.40.50.300">
    <property type="entry name" value="P-loop containing nucleotide triphosphate hydrolases"/>
    <property type="match status" value="1"/>
</dbReference>
<proteinExistence type="predicted"/>
<dbReference type="PATRIC" id="fig|1255043.3.peg.19"/>
<reference evidence="2" key="1">
    <citation type="submission" date="2015-12" db="EMBL/GenBank/DDBJ databases">
        <authorList>
            <person name="Tikhonova T.V."/>
            <person name="Pavlov A.R."/>
            <person name="Beletsky A.V."/>
            <person name="Mardanov A.V."/>
            <person name="Sorokin D.Y."/>
            <person name="Ravin N.V."/>
            <person name="Popov V.O."/>
        </authorList>
    </citation>
    <scope>NUCLEOTIDE SEQUENCE</scope>
    <source>
        <strain evidence="2">DSM 14787</strain>
    </source>
</reference>